<accession>A0A1Y1QP52</accession>
<comment type="caution">
    <text evidence="1">The sequence shown here is derived from an EMBL/GenBank/DDBJ whole genome shotgun (WGS) entry which is preliminary data.</text>
</comment>
<organism evidence="1 2">
    <name type="scientific">Thiothrix lacustris</name>
    <dbReference type="NCBI Taxonomy" id="525917"/>
    <lineage>
        <taxon>Bacteria</taxon>
        <taxon>Pseudomonadati</taxon>
        <taxon>Pseudomonadota</taxon>
        <taxon>Gammaproteobacteria</taxon>
        <taxon>Thiotrichales</taxon>
        <taxon>Thiotrichaceae</taxon>
        <taxon>Thiothrix</taxon>
    </lineage>
</organism>
<evidence type="ECO:0000313" key="1">
    <source>
        <dbReference type="EMBL" id="OQX10499.1"/>
    </source>
</evidence>
<dbReference type="AlphaFoldDB" id="A0A1Y1QP52"/>
<proteinExistence type="predicted"/>
<reference evidence="1 2" key="1">
    <citation type="submission" date="2017-01" db="EMBL/GenBank/DDBJ databases">
        <title>Novel large sulfur bacteria in the metagenomes of groundwater-fed chemosynthetic microbial mats in the Lake Huron basin.</title>
        <authorList>
            <person name="Sharrar A.M."/>
            <person name="Flood B.E."/>
            <person name="Bailey J.V."/>
            <person name="Jones D.S."/>
            <person name="Biddanda B."/>
            <person name="Ruberg S.A."/>
            <person name="Marcus D.N."/>
            <person name="Dick G.J."/>
        </authorList>
    </citation>
    <scope>NUCLEOTIDE SEQUENCE [LARGE SCALE GENOMIC DNA]</scope>
    <source>
        <strain evidence="1">A8</strain>
    </source>
</reference>
<dbReference type="EMBL" id="MTEJ01000111">
    <property type="protein sequence ID" value="OQX10499.1"/>
    <property type="molecule type" value="Genomic_DNA"/>
</dbReference>
<dbReference type="Proteomes" id="UP000192491">
    <property type="component" value="Unassembled WGS sequence"/>
</dbReference>
<protein>
    <submittedName>
        <fullName evidence="1">Uncharacterized protein</fullName>
    </submittedName>
</protein>
<evidence type="ECO:0000313" key="2">
    <source>
        <dbReference type="Proteomes" id="UP000192491"/>
    </source>
</evidence>
<sequence>MAGKNEFLFEQMPAMQYGTDIPRLSFSVNDSMLYPMGNITHDEMEEHWGINNIDDREHSTVKIVFGTGNADASLDDELMKLGYMDPTEPFTITRFMGPGVFFQGLAWGIDCAKPNCTTFDIRVVKSSDGTVVQEVLDVSASNGSAFNGDMLAKPEFIASGEVFLLQLVFKTLPYKNAAGELSWGNSCNPPPCMNFRVHALVEDSCLAKYITGCGVTKNCCNNPVPTAKCDTPTLAKSC</sequence>
<gene>
    <name evidence="1" type="ORF">BWK73_20135</name>
</gene>
<name>A0A1Y1QP52_9GAMM</name>